<feature type="transmembrane region" description="Helical" evidence="2">
    <location>
        <begin position="45"/>
        <end position="65"/>
    </location>
</feature>
<dbReference type="EMBL" id="VIGC01000014">
    <property type="protein sequence ID" value="TQE95378.1"/>
    <property type="molecule type" value="Genomic_DNA"/>
</dbReference>
<feature type="compositionally biased region" description="Polar residues" evidence="1">
    <location>
        <begin position="15"/>
        <end position="25"/>
    </location>
</feature>
<accession>A0A540VF44</accession>
<evidence type="ECO:0000313" key="4">
    <source>
        <dbReference type="Proteomes" id="UP000317371"/>
    </source>
</evidence>
<dbReference type="InParanoid" id="A0A540VF44"/>
<evidence type="ECO:0000256" key="2">
    <source>
        <dbReference type="SAM" id="Phobius"/>
    </source>
</evidence>
<dbReference type="AlphaFoldDB" id="A0A540VF44"/>
<evidence type="ECO:0000256" key="1">
    <source>
        <dbReference type="SAM" id="MobiDB-lite"/>
    </source>
</evidence>
<feature type="region of interest" description="Disordered" evidence="1">
    <location>
        <begin position="1"/>
        <end position="40"/>
    </location>
</feature>
<reference evidence="3 4" key="1">
    <citation type="submission" date="2019-06" db="EMBL/GenBank/DDBJ databases">
        <title>Genome sequence of Litorilinea aerophila BAA-2444.</title>
        <authorList>
            <person name="Maclea K.S."/>
            <person name="Maurais E.G."/>
            <person name="Iannazzi L.C."/>
        </authorList>
    </citation>
    <scope>NUCLEOTIDE SEQUENCE [LARGE SCALE GENOMIC DNA]</scope>
    <source>
        <strain evidence="3 4">ATCC BAA-2444</strain>
    </source>
</reference>
<evidence type="ECO:0008006" key="5">
    <source>
        <dbReference type="Google" id="ProtNLM"/>
    </source>
</evidence>
<keyword evidence="2" id="KW-0472">Membrane</keyword>
<proteinExistence type="predicted"/>
<dbReference type="Proteomes" id="UP000317371">
    <property type="component" value="Unassembled WGS sequence"/>
</dbReference>
<organism evidence="3 4">
    <name type="scientific">Litorilinea aerophila</name>
    <dbReference type="NCBI Taxonomy" id="1204385"/>
    <lineage>
        <taxon>Bacteria</taxon>
        <taxon>Bacillati</taxon>
        <taxon>Chloroflexota</taxon>
        <taxon>Caldilineae</taxon>
        <taxon>Caldilineales</taxon>
        <taxon>Caldilineaceae</taxon>
        <taxon>Litorilinea</taxon>
    </lineage>
</organism>
<name>A0A540VF44_9CHLR</name>
<keyword evidence="4" id="KW-1185">Reference proteome</keyword>
<gene>
    <name evidence="3" type="ORF">FKZ61_12300</name>
</gene>
<keyword evidence="2" id="KW-1133">Transmembrane helix</keyword>
<sequence>MATRPGSDSPLAVEQATSITATPTSPVLAWNQEDSPSTGAESKGVLTLLAFVLAAMLVAVGLIAWRQP</sequence>
<evidence type="ECO:0000313" key="3">
    <source>
        <dbReference type="EMBL" id="TQE95378.1"/>
    </source>
</evidence>
<dbReference type="RefSeq" id="WP_141610434.1">
    <property type="nucleotide sequence ID" value="NZ_VIGC02000014.1"/>
</dbReference>
<comment type="caution">
    <text evidence="3">The sequence shown here is derived from an EMBL/GenBank/DDBJ whole genome shotgun (WGS) entry which is preliminary data.</text>
</comment>
<keyword evidence="2" id="KW-0812">Transmembrane</keyword>
<protein>
    <recommendedName>
        <fullName evidence="5">LPXTG cell wall anchor domain-containing protein</fullName>
    </recommendedName>
</protein>